<evidence type="ECO:0000256" key="1">
    <source>
        <dbReference type="SAM" id="MobiDB-lite"/>
    </source>
</evidence>
<protein>
    <submittedName>
        <fullName evidence="2">Uncharacterized protein</fullName>
    </submittedName>
</protein>
<name>A0A1X0NWN6_9TRYP</name>
<proteinExistence type="predicted"/>
<comment type="caution">
    <text evidence="2">The sequence shown here is derived from an EMBL/GenBank/DDBJ whole genome shotgun (WGS) entry which is preliminary data.</text>
</comment>
<feature type="compositionally biased region" description="Low complexity" evidence="1">
    <location>
        <begin position="124"/>
        <end position="138"/>
    </location>
</feature>
<feature type="compositionally biased region" description="Low complexity" evidence="1">
    <location>
        <begin position="38"/>
        <end position="53"/>
    </location>
</feature>
<dbReference type="RefSeq" id="XP_028882586.1">
    <property type="nucleotide sequence ID" value="XM_029026030.1"/>
</dbReference>
<dbReference type="Proteomes" id="UP000192257">
    <property type="component" value="Unassembled WGS sequence"/>
</dbReference>
<dbReference type="OrthoDB" id="245962at2759"/>
<keyword evidence="3" id="KW-1185">Reference proteome</keyword>
<dbReference type="AlphaFoldDB" id="A0A1X0NWN6"/>
<feature type="region of interest" description="Disordered" evidence="1">
    <location>
        <begin position="102"/>
        <end position="151"/>
    </location>
</feature>
<dbReference type="VEuPathDB" id="TriTrypDB:TM35_000161580"/>
<dbReference type="GeneID" id="39985810"/>
<sequence>MEEKDRISCKTPLSPAPLRPGCVPSLQYRKIPAIAAGSLSRSSGSGSGSNNNNNERRKKSLNAKVGGDSPTWCTQTNSIPTIMRGGRKSNIVTDMAGTISSQRQQALSIDKDSCRTTTGKVTASSSSSNNENDNNNSSGITGGNRSSYHSRYPISEGETAIERDENPILQCTNGTVSPFLLKGEHLELRYASPSVRKNDFTSVVDIHANEMRRLEQQHQRLYRRALYVLQQTHPDPWCRFQPSLYYDTQMPELIAYDDNLMFSRVKREVRDTGIMWLSAKENIV</sequence>
<accession>A0A1X0NWN6</accession>
<evidence type="ECO:0000313" key="3">
    <source>
        <dbReference type="Proteomes" id="UP000192257"/>
    </source>
</evidence>
<dbReference type="EMBL" id="NBCO01000016">
    <property type="protein sequence ID" value="ORC88520.1"/>
    <property type="molecule type" value="Genomic_DNA"/>
</dbReference>
<gene>
    <name evidence="2" type="ORF">TM35_000161580</name>
</gene>
<feature type="compositionally biased region" description="Polar residues" evidence="1">
    <location>
        <begin position="71"/>
        <end position="80"/>
    </location>
</feature>
<organism evidence="2 3">
    <name type="scientific">Trypanosoma theileri</name>
    <dbReference type="NCBI Taxonomy" id="67003"/>
    <lineage>
        <taxon>Eukaryota</taxon>
        <taxon>Discoba</taxon>
        <taxon>Euglenozoa</taxon>
        <taxon>Kinetoplastea</taxon>
        <taxon>Metakinetoplastina</taxon>
        <taxon>Trypanosomatida</taxon>
        <taxon>Trypanosomatidae</taxon>
        <taxon>Trypanosoma</taxon>
    </lineage>
</organism>
<feature type="region of interest" description="Disordered" evidence="1">
    <location>
        <begin position="38"/>
        <end position="86"/>
    </location>
</feature>
<evidence type="ECO:0000313" key="2">
    <source>
        <dbReference type="EMBL" id="ORC88520.1"/>
    </source>
</evidence>
<reference evidence="2 3" key="1">
    <citation type="submission" date="2017-03" db="EMBL/GenBank/DDBJ databases">
        <title>An alternative strategy for trypanosome survival in the mammalian bloodstream revealed through genome and transcriptome analysis of the ubiquitous bovine parasite Trypanosoma (Megatrypanum) theileri.</title>
        <authorList>
            <person name="Kelly S."/>
            <person name="Ivens A."/>
            <person name="Mott A."/>
            <person name="O'Neill E."/>
            <person name="Emms D."/>
            <person name="Macleod O."/>
            <person name="Voorheis P."/>
            <person name="Matthews J."/>
            <person name="Matthews K."/>
            <person name="Carrington M."/>
        </authorList>
    </citation>
    <scope>NUCLEOTIDE SEQUENCE [LARGE SCALE GENOMIC DNA]</scope>
    <source>
        <strain evidence="2">Edinburgh</strain>
    </source>
</reference>
<feature type="region of interest" description="Disordered" evidence="1">
    <location>
        <begin position="1"/>
        <end position="22"/>
    </location>
</feature>